<evidence type="ECO:0000313" key="1">
    <source>
        <dbReference type="EMBL" id="MBE6513247.1"/>
    </source>
</evidence>
<evidence type="ECO:0000313" key="2">
    <source>
        <dbReference type="Proteomes" id="UP000732619"/>
    </source>
</evidence>
<protein>
    <submittedName>
        <fullName evidence="1">Uncharacterized protein</fullName>
    </submittedName>
</protein>
<dbReference type="AlphaFoldDB" id="A0A8T3VRA1"/>
<comment type="caution">
    <text evidence="1">The sequence shown here is derived from an EMBL/GenBank/DDBJ whole genome shotgun (WGS) entry which is preliminary data.</text>
</comment>
<dbReference type="EMBL" id="SUTG01000061">
    <property type="protein sequence ID" value="MBE6513247.1"/>
    <property type="molecule type" value="Genomic_DNA"/>
</dbReference>
<sequence length="180" mass="21251">MEQLKKGYDYLEENSHFFGEVPNRHAVEIADYKFFWDATDELAPFGCEEAYIAFCEISEWLSENPKTPIIECFIWILESWDLELEDFNDNIIESENILKIIQDMDFYEELMSLDYTIIATGFGQLILQGKIDESVKNIIQLSILRQMNSHVLDAFLGSNEQFKYERYLYLQKLLEILEDA</sequence>
<gene>
    <name evidence="1" type="ORF">E7Z75_08940</name>
</gene>
<reference evidence="1" key="1">
    <citation type="submission" date="2019-04" db="EMBL/GenBank/DDBJ databases">
        <title>Evolution of Biomass-Degrading Anaerobic Consortia Revealed by Metagenomics.</title>
        <authorList>
            <person name="Peng X."/>
        </authorList>
    </citation>
    <scope>NUCLEOTIDE SEQUENCE</scope>
    <source>
        <strain evidence="1">SIG14</strain>
    </source>
</reference>
<proteinExistence type="predicted"/>
<accession>A0A8T3VRA1</accession>
<dbReference type="Proteomes" id="UP000732619">
    <property type="component" value="Unassembled WGS sequence"/>
</dbReference>
<organism evidence="1 2">
    <name type="scientific">Methanobrevibacter olleyae</name>
    <dbReference type="NCBI Taxonomy" id="294671"/>
    <lineage>
        <taxon>Archaea</taxon>
        <taxon>Methanobacteriati</taxon>
        <taxon>Methanobacteriota</taxon>
        <taxon>Methanomada group</taxon>
        <taxon>Methanobacteria</taxon>
        <taxon>Methanobacteriales</taxon>
        <taxon>Methanobacteriaceae</taxon>
        <taxon>Methanobrevibacter</taxon>
    </lineage>
</organism>
<name>A0A8T3VRA1_METOL</name>